<evidence type="ECO:0008006" key="11">
    <source>
        <dbReference type="Google" id="ProtNLM"/>
    </source>
</evidence>
<comment type="similarity">
    <text evidence="2">Belongs to the CD36 family.</text>
</comment>
<reference evidence="9 10" key="1">
    <citation type="journal article" date="2007" name="Nature">
        <title>Evolution of genes and genomes on the Drosophila phylogeny.</title>
        <authorList>
            <consortium name="Drosophila 12 Genomes Consortium"/>
            <person name="Clark A.G."/>
            <person name="Eisen M.B."/>
            <person name="Smith D.R."/>
            <person name="Bergman C.M."/>
            <person name="Oliver B."/>
            <person name="Markow T.A."/>
            <person name="Kaufman T.C."/>
            <person name="Kellis M."/>
            <person name="Gelbart W."/>
            <person name="Iyer V.N."/>
            <person name="Pollard D.A."/>
            <person name="Sackton T.B."/>
            <person name="Larracuente A.M."/>
            <person name="Singh N.D."/>
            <person name="Abad J.P."/>
            <person name="Abt D.N."/>
            <person name="Adryan B."/>
            <person name="Aguade M."/>
            <person name="Akashi H."/>
            <person name="Anderson W.W."/>
            <person name="Aquadro C.F."/>
            <person name="Ardell D.H."/>
            <person name="Arguello R."/>
            <person name="Artieri C.G."/>
            <person name="Barbash D.A."/>
            <person name="Barker D."/>
            <person name="Barsanti P."/>
            <person name="Batterham P."/>
            <person name="Batzoglou S."/>
            <person name="Begun D."/>
            <person name="Bhutkar A."/>
            <person name="Blanco E."/>
            <person name="Bosak S.A."/>
            <person name="Bradley R.K."/>
            <person name="Brand A.D."/>
            <person name="Brent M.R."/>
            <person name="Brooks A.N."/>
            <person name="Brown R.H."/>
            <person name="Butlin R.K."/>
            <person name="Caggese C."/>
            <person name="Calvi B.R."/>
            <person name="Bernardo de Carvalho A."/>
            <person name="Caspi A."/>
            <person name="Castrezana S."/>
            <person name="Celniker S.E."/>
            <person name="Chang J.L."/>
            <person name="Chapple C."/>
            <person name="Chatterji S."/>
            <person name="Chinwalla A."/>
            <person name="Civetta A."/>
            <person name="Clifton S.W."/>
            <person name="Comeron J.M."/>
            <person name="Costello J.C."/>
            <person name="Coyne J.A."/>
            <person name="Daub J."/>
            <person name="David R.G."/>
            <person name="Delcher A.L."/>
            <person name="Delehaunty K."/>
            <person name="Do C.B."/>
            <person name="Ebling H."/>
            <person name="Edwards K."/>
            <person name="Eickbush T."/>
            <person name="Evans J.D."/>
            <person name="Filipski A."/>
            <person name="Findeiss S."/>
            <person name="Freyhult E."/>
            <person name="Fulton L."/>
            <person name="Fulton R."/>
            <person name="Garcia A.C."/>
            <person name="Gardiner A."/>
            <person name="Garfield D.A."/>
            <person name="Garvin B.E."/>
            <person name="Gibson G."/>
            <person name="Gilbert D."/>
            <person name="Gnerre S."/>
            <person name="Godfrey J."/>
            <person name="Good R."/>
            <person name="Gotea V."/>
            <person name="Gravely B."/>
            <person name="Greenberg A.J."/>
            <person name="Griffiths-Jones S."/>
            <person name="Gross S."/>
            <person name="Guigo R."/>
            <person name="Gustafson E.A."/>
            <person name="Haerty W."/>
            <person name="Hahn M.W."/>
            <person name="Halligan D.L."/>
            <person name="Halpern A.L."/>
            <person name="Halter G.M."/>
            <person name="Han M.V."/>
            <person name="Heger A."/>
            <person name="Hillier L."/>
            <person name="Hinrichs A.S."/>
            <person name="Holmes I."/>
            <person name="Hoskins R.A."/>
            <person name="Hubisz M.J."/>
            <person name="Hultmark D."/>
            <person name="Huntley M.A."/>
            <person name="Jaffe D.B."/>
            <person name="Jagadeeshan S."/>
            <person name="Jeck W.R."/>
            <person name="Johnson J."/>
            <person name="Jones C.D."/>
            <person name="Jordan W.C."/>
            <person name="Karpen G.H."/>
            <person name="Kataoka E."/>
            <person name="Keightley P.D."/>
            <person name="Kheradpour P."/>
            <person name="Kirkness E.F."/>
            <person name="Koerich L.B."/>
            <person name="Kristiansen K."/>
            <person name="Kudrna D."/>
            <person name="Kulathinal R.J."/>
            <person name="Kumar S."/>
            <person name="Kwok R."/>
            <person name="Lander E."/>
            <person name="Langley C.H."/>
            <person name="Lapoint R."/>
            <person name="Lazzaro B.P."/>
            <person name="Lee S.J."/>
            <person name="Levesque L."/>
            <person name="Li R."/>
            <person name="Lin C.F."/>
            <person name="Lin M.F."/>
            <person name="Lindblad-Toh K."/>
            <person name="Llopart A."/>
            <person name="Long M."/>
            <person name="Low L."/>
            <person name="Lozovsky E."/>
            <person name="Lu J."/>
            <person name="Luo M."/>
            <person name="Machado C.A."/>
            <person name="Makalowski W."/>
            <person name="Marzo M."/>
            <person name="Matsuda M."/>
            <person name="Matzkin L."/>
            <person name="McAllister B."/>
            <person name="McBride C.S."/>
            <person name="McKernan B."/>
            <person name="McKernan K."/>
            <person name="Mendez-Lago M."/>
            <person name="Minx P."/>
            <person name="Mollenhauer M.U."/>
            <person name="Montooth K."/>
            <person name="Mount S.M."/>
            <person name="Mu X."/>
            <person name="Myers E."/>
            <person name="Negre B."/>
            <person name="Newfeld S."/>
            <person name="Nielsen R."/>
            <person name="Noor M.A."/>
            <person name="O'Grady P."/>
            <person name="Pachter L."/>
            <person name="Papaceit M."/>
            <person name="Parisi M.J."/>
            <person name="Parisi M."/>
            <person name="Parts L."/>
            <person name="Pedersen J.S."/>
            <person name="Pesole G."/>
            <person name="Phillippy A.M."/>
            <person name="Ponting C.P."/>
            <person name="Pop M."/>
            <person name="Porcelli D."/>
            <person name="Powell J.R."/>
            <person name="Prohaska S."/>
            <person name="Pruitt K."/>
            <person name="Puig M."/>
            <person name="Quesneville H."/>
            <person name="Ram K.R."/>
            <person name="Rand D."/>
            <person name="Rasmussen M.D."/>
            <person name="Reed L.K."/>
            <person name="Reenan R."/>
            <person name="Reily A."/>
            <person name="Remington K.A."/>
            <person name="Rieger T.T."/>
            <person name="Ritchie M.G."/>
            <person name="Robin C."/>
            <person name="Rogers Y.H."/>
            <person name="Rohde C."/>
            <person name="Rozas J."/>
            <person name="Rubenfield M.J."/>
            <person name="Ruiz A."/>
            <person name="Russo S."/>
            <person name="Salzberg S.L."/>
            <person name="Sanchez-Gracia A."/>
            <person name="Saranga D.J."/>
            <person name="Sato H."/>
            <person name="Schaeffer S.W."/>
            <person name="Schatz M.C."/>
            <person name="Schlenke T."/>
            <person name="Schwartz R."/>
            <person name="Segarra C."/>
            <person name="Singh R.S."/>
            <person name="Sirot L."/>
            <person name="Sirota M."/>
            <person name="Sisneros N.B."/>
            <person name="Smith C.D."/>
            <person name="Smith T.F."/>
            <person name="Spieth J."/>
            <person name="Stage D.E."/>
            <person name="Stark A."/>
            <person name="Stephan W."/>
            <person name="Strausberg R.L."/>
            <person name="Strempel S."/>
            <person name="Sturgill D."/>
            <person name="Sutton G."/>
            <person name="Sutton G.G."/>
            <person name="Tao W."/>
            <person name="Teichmann S."/>
            <person name="Tobari Y.N."/>
            <person name="Tomimura Y."/>
            <person name="Tsolas J.M."/>
            <person name="Valente V.L."/>
            <person name="Venter E."/>
            <person name="Venter J.C."/>
            <person name="Vicario S."/>
            <person name="Vieira F.G."/>
            <person name="Vilella A.J."/>
            <person name="Villasante A."/>
            <person name="Walenz B."/>
            <person name="Wang J."/>
            <person name="Wasserman M."/>
            <person name="Watts T."/>
            <person name="Wilson D."/>
            <person name="Wilson R.K."/>
            <person name="Wing R.A."/>
            <person name="Wolfner M.F."/>
            <person name="Wong A."/>
            <person name="Wong G.K."/>
            <person name="Wu C.I."/>
            <person name="Wu G."/>
            <person name="Yamamoto D."/>
            <person name="Yang H.P."/>
            <person name="Yang S.P."/>
            <person name="Yorke J.A."/>
            <person name="Yoshida K."/>
            <person name="Zdobnov E."/>
            <person name="Zhang P."/>
            <person name="Zhang Y."/>
            <person name="Zimin A.V."/>
            <person name="Baldwin J."/>
            <person name="Abdouelleil A."/>
            <person name="Abdulkadir J."/>
            <person name="Abebe A."/>
            <person name="Abera B."/>
            <person name="Abreu J."/>
            <person name="Acer S.C."/>
            <person name="Aftuck L."/>
            <person name="Alexander A."/>
            <person name="An P."/>
            <person name="Anderson E."/>
            <person name="Anderson S."/>
            <person name="Arachi H."/>
            <person name="Azer M."/>
            <person name="Bachantsang P."/>
            <person name="Barry A."/>
            <person name="Bayul T."/>
            <person name="Berlin A."/>
            <person name="Bessette D."/>
            <person name="Bloom T."/>
            <person name="Blye J."/>
            <person name="Boguslavskiy L."/>
            <person name="Bonnet C."/>
            <person name="Boukhgalter B."/>
            <person name="Bourzgui I."/>
            <person name="Brown A."/>
            <person name="Cahill P."/>
            <person name="Channer S."/>
            <person name="Cheshatsang Y."/>
            <person name="Chuda L."/>
            <person name="Citroen M."/>
            <person name="Collymore A."/>
            <person name="Cooke P."/>
            <person name="Costello M."/>
            <person name="D'Aco K."/>
            <person name="Daza R."/>
            <person name="De Haan G."/>
            <person name="DeGray S."/>
            <person name="DeMaso C."/>
            <person name="Dhargay N."/>
            <person name="Dooley K."/>
            <person name="Dooley E."/>
            <person name="Doricent M."/>
            <person name="Dorje P."/>
            <person name="Dorjee K."/>
            <person name="Dupes A."/>
            <person name="Elong R."/>
            <person name="Falk J."/>
            <person name="Farina A."/>
            <person name="Faro S."/>
            <person name="Ferguson D."/>
            <person name="Fisher S."/>
            <person name="Foley C.D."/>
            <person name="Franke A."/>
            <person name="Friedrich D."/>
            <person name="Gadbois L."/>
            <person name="Gearin G."/>
            <person name="Gearin C.R."/>
            <person name="Giannoukos G."/>
            <person name="Goode T."/>
            <person name="Graham J."/>
            <person name="Grandbois E."/>
            <person name="Grewal S."/>
            <person name="Gyaltsen K."/>
            <person name="Hafez N."/>
            <person name="Hagos B."/>
            <person name="Hall J."/>
            <person name="Henson C."/>
            <person name="Hollinger A."/>
            <person name="Honan T."/>
            <person name="Huard M.D."/>
            <person name="Hughes L."/>
            <person name="Hurhula B."/>
            <person name="Husby M.E."/>
            <person name="Kamat A."/>
            <person name="Kanga B."/>
            <person name="Kashin S."/>
            <person name="Khazanovich D."/>
            <person name="Kisner P."/>
            <person name="Lance K."/>
            <person name="Lara M."/>
            <person name="Lee W."/>
            <person name="Lennon N."/>
            <person name="Letendre F."/>
            <person name="LeVine R."/>
            <person name="Lipovsky A."/>
            <person name="Liu X."/>
            <person name="Liu J."/>
            <person name="Liu S."/>
            <person name="Lokyitsang T."/>
            <person name="Lokyitsang Y."/>
            <person name="Lubonja R."/>
            <person name="Lui A."/>
            <person name="MacDonald P."/>
            <person name="Magnisalis V."/>
            <person name="Maru K."/>
            <person name="Matthews C."/>
            <person name="McCusker W."/>
            <person name="McDonough S."/>
            <person name="Mehta T."/>
            <person name="Meldrim J."/>
            <person name="Meneus L."/>
            <person name="Mihai O."/>
            <person name="Mihalev A."/>
            <person name="Mihova T."/>
            <person name="Mittelman R."/>
            <person name="Mlenga V."/>
            <person name="Montmayeur A."/>
            <person name="Mulrain L."/>
            <person name="Navidi A."/>
            <person name="Naylor J."/>
            <person name="Negash T."/>
            <person name="Nguyen T."/>
            <person name="Nguyen N."/>
            <person name="Nicol R."/>
            <person name="Norbu C."/>
            <person name="Norbu N."/>
            <person name="Novod N."/>
            <person name="O'Neill B."/>
            <person name="Osman S."/>
            <person name="Markiewicz E."/>
            <person name="Oyono O.L."/>
            <person name="Patti C."/>
            <person name="Phunkhang P."/>
            <person name="Pierre F."/>
            <person name="Priest M."/>
            <person name="Raghuraman S."/>
            <person name="Rege F."/>
            <person name="Reyes R."/>
            <person name="Rise C."/>
            <person name="Rogov P."/>
            <person name="Ross K."/>
            <person name="Ryan E."/>
            <person name="Settipalli S."/>
            <person name="Shea T."/>
            <person name="Sherpa N."/>
            <person name="Shi L."/>
            <person name="Shih D."/>
            <person name="Sparrow T."/>
            <person name="Spaulding J."/>
            <person name="Stalker J."/>
            <person name="Stange-Thomann N."/>
            <person name="Stavropoulos S."/>
            <person name="Stone C."/>
            <person name="Strader C."/>
            <person name="Tesfaye S."/>
            <person name="Thomson T."/>
            <person name="Thoulutsang Y."/>
            <person name="Thoulutsang D."/>
            <person name="Topham K."/>
            <person name="Topping I."/>
            <person name="Tsamla T."/>
            <person name="Vassiliev H."/>
            <person name="Vo A."/>
            <person name="Wangchuk T."/>
            <person name="Wangdi T."/>
            <person name="Weiand M."/>
            <person name="Wilkinson J."/>
            <person name="Wilson A."/>
            <person name="Yadav S."/>
            <person name="Young G."/>
            <person name="Yu Q."/>
            <person name="Zembek L."/>
            <person name="Zhong D."/>
            <person name="Zimmer A."/>
            <person name="Zwirko Z."/>
            <person name="Jaffe D.B."/>
            <person name="Alvarez P."/>
            <person name="Brockman W."/>
            <person name="Butler J."/>
            <person name="Chin C."/>
            <person name="Gnerre S."/>
            <person name="Grabherr M."/>
            <person name="Kleber M."/>
            <person name="Mauceli E."/>
            <person name="MacCallum I."/>
        </authorList>
    </citation>
    <scope>NUCLEOTIDE SEQUENCE [LARGE SCALE GENOMIC DNA]</scope>
    <source>
        <strain evidence="10">Tucson 14024-0371.13</strain>
    </source>
</reference>
<dbReference type="Proteomes" id="UP000007801">
    <property type="component" value="Unassembled WGS sequence"/>
</dbReference>
<evidence type="ECO:0000256" key="5">
    <source>
        <dbReference type="ARBA" id="ARBA00022989"/>
    </source>
</evidence>
<feature type="transmembrane region" description="Helical" evidence="8">
    <location>
        <begin position="447"/>
        <end position="471"/>
    </location>
</feature>
<evidence type="ECO:0000313" key="10">
    <source>
        <dbReference type="Proteomes" id="UP000007801"/>
    </source>
</evidence>
<dbReference type="GO" id="GO:0042832">
    <property type="term" value="P:defense response to protozoan"/>
    <property type="evidence" value="ECO:0007669"/>
    <property type="project" value="EnsemblMetazoa"/>
</dbReference>
<dbReference type="FunCoup" id="B3MME8">
    <property type="interactions" value="15"/>
</dbReference>
<accession>B3MME8</accession>
<dbReference type="EMBL" id="CH902620">
    <property type="protein sequence ID" value="EDV30894.1"/>
    <property type="molecule type" value="Genomic_DNA"/>
</dbReference>
<evidence type="ECO:0000256" key="4">
    <source>
        <dbReference type="ARBA" id="ARBA00022692"/>
    </source>
</evidence>
<evidence type="ECO:0000256" key="7">
    <source>
        <dbReference type="ARBA" id="ARBA00023180"/>
    </source>
</evidence>
<evidence type="ECO:0000313" key="9">
    <source>
        <dbReference type="EMBL" id="EDV30894.1"/>
    </source>
</evidence>
<dbReference type="KEGG" id="dan:6497631"/>
<dbReference type="GO" id="GO:0005737">
    <property type="term" value="C:cytoplasm"/>
    <property type="evidence" value="ECO:0007669"/>
    <property type="project" value="TreeGrafter"/>
</dbReference>
<keyword evidence="5 8" id="KW-1133">Transmembrane helix</keyword>
<dbReference type="InterPro" id="IPR002159">
    <property type="entry name" value="CD36_fam"/>
</dbReference>
<dbReference type="PhylomeDB" id="B3MME8"/>
<dbReference type="PANTHER" id="PTHR11923:SF114">
    <property type="entry name" value="FI02050P-RELATED"/>
    <property type="match status" value="1"/>
</dbReference>
<dbReference type="SMR" id="B3MME8"/>
<dbReference type="InParanoid" id="B3MME8"/>
<dbReference type="Pfam" id="PF01130">
    <property type="entry name" value="CD36"/>
    <property type="match status" value="1"/>
</dbReference>
<organism evidence="9 10">
    <name type="scientific">Drosophila ananassae</name>
    <name type="common">Fruit fly</name>
    <dbReference type="NCBI Taxonomy" id="7217"/>
    <lineage>
        <taxon>Eukaryota</taxon>
        <taxon>Metazoa</taxon>
        <taxon>Ecdysozoa</taxon>
        <taxon>Arthropoda</taxon>
        <taxon>Hexapoda</taxon>
        <taxon>Insecta</taxon>
        <taxon>Pterygota</taxon>
        <taxon>Neoptera</taxon>
        <taxon>Endopterygota</taxon>
        <taxon>Diptera</taxon>
        <taxon>Brachycera</taxon>
        <taxon>Muscomorpha</taxon>
        <taxon>Ephydroidea</taxon>
        <taxon>Drosophilidae</taxon>
        <taxon>Drosophila</taxon>
        <taxon>Sophophora</taxon>
    </lineage>
</organism>
<dbReference type="AlphaFoldDB" id="B3MME8"/>
<sequence length="495" mass="56739">MCCNCCSVRQQKIWVFSLGGLILVFGIFLATAWPAVYRPWLRSIMPLSPGSFIYKRWVTTPVPLYSSIYLFNWTNPEDLDTVGVKPNFEQLGPYVFSDYKVKEDLVWQQPEVTYYGKRTWHFLPDKSNGSLDDVVVAPHFVSLTAASYSRQFRHILRKVMNFTLSREGGDSKMTHTAGEWLFDGYYESLLDFVEQLHSPLLPIYDSNFSWFYERNNSKTAEGNFTVHTGHGDLSQLGDIMLWKGENHTGFYPGECGKVNGSTGELWSPDRRWDQPTTIFLPDAARFLNLFPRENLTIDGVDFWRYESTNRTLDNGQLSPDTKCFCLENRECPRNGVLDYGPPAFNGPFYMSHPHFYLTDELYRENTTGLSPNASEHGMHVIMEPTLGIPLDLRGQLMISVRVQRDEAIDFFQNVSYDHYAPLFTMRMHGELDEDLTKLLKLALNAPLIGQLIGIGLLLIGIIIILTGVFVTKNQKWYHQHRSTEDTSRKANLAGK</sequence>
<keyword evidence="3" id="KW-1003">Cell membrane</keyword>
<dbReference type="OMA" id="QVTYFGK"/>
<gene>
    <name evidence="9" type="primary">Dana\GF14813</name>
    <name evidence="9" type="synonym">dana_GLEANR_15579</name>
    <name evidence="9" type="ORF">GF14813</name>
</gene>
<proteinExistence type="inferred from homology"/>
<evidence type="ECO:0000256" key="1">
    <source>
        <dbReference type="ARBA" id="ARBA00004236"/>
    </source>
</evidence>
<dbReference type="PRINTS" id="PR01609">
    <property type="entry name" value="CD36FAMILY"/>
</dbReference>
<keyword evidence="10" id="KW-1185">Reference proteome</keyword>
<dbReference type="PANTHER" id="PTHR11923">
    <property type="entry name" value="SCAVENGER RECEPTOR CLASS B TYPE-1 SR-B1"/>
    <property type="match status" value="1"/>
</dbReference>
<keyword evidence="4 8" id="KW-0812">Transmembrane</keyword>
<dbReference type="STRING" id="7217.B3MME8"/>
<evidence type="ECO:0000256" key="2">
    <source>
        <dbReference type="ARBA" id="ARBA00010532"/>
    </source>
</evidence>
<dbReference type="GO" id="GO:0005044">
    <property type="term" value="F:scavenger receptor activity"/>
    <property type="evidence" value="ECO:0007669"/>
    <property type="project" value="TreeGrafter"/>
</dbReference>
<dbReference type="HOGENOM" id="CLU_019853_5_2_1"/>
<comment type="subcellular location">
    <subcellularLocation>
        <location evidence="1">Cell membrane</location>
    </subcellularLocation>
</comment>
<dbReference type="eggNOG" id="KOG3776">
    <property type="taxonomic scope" value="Eukaryota"/>
</dbReference>
<feature type="transmembrane region" description="Helical" evidence="8">
    <location>
        <begin position="12"/>
        <end position="36"/>
    </location>
</feature>
<name>B3MME8_DROAN</name>
<evidence type="ECO:0000256" key="3">
    <source>
        <dbReference type="ARBA" id="ARBA00022475"/>
    </source>
</evidence>
<dbReference type="GeneID" id="6497631"/>
<evidence type="ECO:0000256" key="8">
    <source>
        <dbReference type="SAM" id="Phobius"/>
    </source>
</evidence>
<keyword evidence="7" id="KW-0325">Glycoprotein</keyword>
<dbReference type="OrthoDB" id="514335at2759"/>
<keyword evidence="6 8" id="KW-0472">Membrane</keyword>
<evidence type="ECO:0000256" key="6">
    <source>
        <dbReference type="ARBA" id="ARBA00023136"/>
    </source>
</evidence>
<protein>
    <recommendedName>
        <fullName evidence="11">Protein croquemort</fullName>
    </recommendedName>
</protein>
<dbReference type="GO" id="GO:0005886">
    <property type="term" value="C:plasma membrane"/>
    <property type="evidence" value="ECO:0007669"/>
    <property type="project" value="UniProtKB-SubCell"/>
</dbReference>